<evidence type="ECO:0000313" key="2">
    <source>
        <dbReference type="EMBL" id="TXR55832.1"/>
    </source>
</evidence>
<accession>A0A5C8ZDB8</accession>
<dbReference type="AlphaFoldDB" id="A0A5C8ZDB8"/>
<dbReference type="Proteomes" id="UP000321234">
    <property type="component" value="Unassembled WGS sequence"/>
</dbReference>
<comment type="caution">
    <text evidence="2">The sequence shown here is derived from an EMBL/GenBank/DDBJ whole genome shotgun (WGS) entry which is preliminary data.</text>
</comment>
<organism evidence="2 3">
    <name type="scientific">Quadrisphaera setariae</name>
    <dbReference type="NCBI Taxonomy" id="2593304"/>
    <lineage>
        <taxon>Bacteria</taxon>
        <taxon>Bacillati</taxon>
        <taxon>Actinomycetota</taxon>
        <taxon>Actinomycetes</taxon>
        <taxon>Kineosporiales</taxon>
        <taxon>Kineosporiaceae</taxon>
        <taxon>Quadrisphaera</taxon>
    </lineage>
</organism>
<evidence type="ECO:0000256" key="1">
    <source>
        <dbReference type="SAM" id="MobiDB-lite"/>
    </source>
</evidence>
<feature type="compositionally biased region" description="Low complexity" evidence="1">
    <location>
        <begin position="62"/>
        <end position="72"/>
    </location>
</feature>
<dbReference type="OrthoDB" id="5125216at2"/>
<name>A0A5C8ZDB8_9ACTN</name>
<proteinExistence type="predicted"/>
<keyword evidence="3" id="KW-1185">Reference proteome</keyword>
<feature type="region of interest" description="Disordered" evidence="1">
    <location>
        <begin position="62"/>
        <end position="134"/>
    </location>
</feature>
<protein>
    <recommendedName>
        <fullName evidence="4">YtxH domain-containing protein</fullName>
    </recommendedName>
</protein>
<feature type="compositionally biased region" description="Low complexity" evidence="1">
    <location>
        <begin position="81"/>
        <end position="128"/>
    </location>
</feature>
<gene>
    <name evidence="2" type="ORF">FMM08_13550</name>
</gene>
<sequence>MGKKSLLIGAAIGYVLGARAGRERYDQIASAVSRLWNDPKVKSKVDQAQTTAVDTAKSAAASAKDAAANSSTVQAVKDKLPGSGSAGSSGTSSTSATTSTSGTATTGAGATGTSQPGSTTPLTPTTGSNAGGRP</sequence>
<evidence type="ECO:0008006" key="4">
    <source>
        <dbReference type="Google" id="ProtNLM"/>
    </source>
</evidence>
<dbReference type="RefSeq" id="WP_147926888.1">
    <property type="nucleotide sequence ID" value="NZ_VKAC01000007.1"/>
</dbReference>
<reference evidence="2 3" key="1">
    <citation type="submission" date="2019-07" db="EMBL/GenBank/DDBJ databases">
        <title>Quadrisphaera sp. strain DD2A genome sequencing and assembly.</title>
        <authorList>
            <person name="Kim I."/>
        </authorList>
    </citation>
    <scope>NUCLEOTIDE SEQUENCE [LARGE SCALE GENOMIC DNA]</scope>
    <source>
        <strain evidence="2 3">DD2A</strain>
    </source>
</reference>
<evidence type="ECO:0000313" key="3">
    <source>
        <dbReference type="Proteomes" id="UP000321234"/>
    </source>
</evidence>
<dbReference type="EMBL" id="VKAC01000007">
    <property type="protein sequence ID" value="TXR55832.1"/>
    <property type="molecule type" value="Genomic_DNA"/>
</dbReference>